<reference evidence="1" key="1">
    <citation type="submission" date="2019-09" db="EMBL/GenBank/DDBJ databases">
        <authorList>
            <person name="Zhang L."/>
        </authorList>
    </citation>
    <scope>NUCLEOTIDE SEQUENCE</scope>
</reference>
<evidence type="ECO:0000313" key="1">
    <source>
        <dbReference type="EMBL" id="VVW31222.1"/>
    </source>
</evidence>
<gene>
    <name evidence="1" type="ORF">NYM_LOCUS18480</name>
</gene>
<accession>A0A5K1D595</accession>
<dbReference type="EMBL" id="LR721782">
    <property type="protein sequence ID" value="VVW31222.1"/>
    <property type="molecule type" value="Genomic_DNA"/>
</dbReference>
<proteinExistence type="predicted"/>
<sequence length="96" mass="10740">MALNLSIGSMIPCSRASNAYAARRCNGFNLHDEEHDGVVAVDGMVRPALNGTEYDAEMERSTEFPHLEVQTASLFPVKFVSDRHELKRVGGRWSWC</sequence>
<dbReference type="AlphaFoldDB" id="A0A5K1D595"/>
<protein>
    <submittedName>
        <fullName evidence="1">Uncharacterized protein</fullName>
    </submittedName>
</protein>
<name>A0A5K1D595_9MAGN</name>
<dbReference type="Gramene" id="NC4G0239120.1">
    <property type="protein sequence ID" value="NC4G0239120.1:cds"/>
    <property type="gene ID" value="NC4G0239120"/>
</dbReference>
<organism evidence="1">
    <name type="scientific">Nymphaea colorata</name>
    <name type="common">pocket water lily</name>
    <dbReference type="NCBI Taxonomy" id="210225"/>
    <lineage>
        <taxon>Eukaryota</taxon>
        <taxon>Viridiplantae</taxon>
        <taxon>Streptophyta</taxon>
        <taxon>Embryophyta</taxon>
        <taxon>Tracheophyta</taxon>
        <taxon>Spermatophyta</taxon>
        <taxon>Magnoliopsida</taxon>
        <taxon>Nymphaeales</taxon>
        <taxon>Nymphaeaceae</taxon>
        <taxon>Nymphaea</taxon>
    </lineage>
</organism>